<dbReference type="Pfam" id="PF08241">
    <property type="entry name" value="Methyltransf_11"/>
    <property type="match status" value="1"/>
</dbReference>
<dbReference type="InterPro" id="IPR029063">
    <property type="entry name" value="SAM-dependent_MTases_sf"/>
</dbReference>
<evidence type="ECO:0000313" key="3">
    <source>
        <dbReference type="Proteomes" id="UP001320831"/>
    </source>
</evidence>
<evidence type="ECO:0000259" key="1">
    <source>
        <dbReference type="Pfam" id="PF08241"/>
    </source>
</evidence>
<dbReference type="SUPFAM" id="SSF53335">
    <property type="entry name" value="S-adenosyl-L-methionine-dependent methyltransferases"/>
    <property type="match status" value="1"/>
</dbReference>
<dbReference type="GO" id="GO:0008168">
    <property type="term" value="F:methyltransferase activity"/>
    <property type="evidence" value="ECO:0007669"/>
    <property type="project" value="UniProtKB-KW"/>
</dbReference>
<organism evidence="2 3">
    <name type="scientific">Chelativorans salis</name>
    <dbReference type="NCBI Taxonomy" id="2978478"/>
    <lineage>
        <taxon>Bacteria</taxon>
        <taxon>Pseudomonadati</taxon>
        <taxon>Pseudomonadota</taxon>
        <taxon>Alphaproteobacteria</taxon>
        <taxon>Hyphomicrobiales</taxon>
        <taxon>Phyllobacteriaceae</taxon>
        <taxon>Chelativorans</taxon>
    </lineage>
</organism>
<keyword evidence="3" id="KW-1185">Reference proteome</keyword>
<protein>
    <submittedName>
        <fullName evidence="2">Class I SAM-dependent methyltransferase</fullName>
    </submittedName>
</protein>
<reference evidence="2 3" key="1">
    <citation type="submission" date="2022-09" db="EMBL/GenBank/DDBJ databases">
        <title>Chelativorans salina sp. nov., a novel slightly halophilic bacterium isolated from a saline lake sediment enrichment.</title>
        <authorList>
            <person name="Gao L."/>
            <person name="Fang B.-Z."/>
            <person name="Li W.-J."/>
        </authorList>
    </citation>
    <scope>NUCLEOTIDE SEQUENCE [LARGE SCALE GENOMIC DNA]</scope>
    <source>
        <strain evidence="2 3">EGI FJ00035</strain>
    </source>
</reference>
<sequence>MFQTHNDARFWDRIARKYAADPIADMAGYERTLARTRDYLDGGETAFEFGCGTGTTALRLAPFVARIVATDISGEMIAIAREKAVAQDCANVEFAAATPDAAPWPDGSFDVAFGFNVLHLVAEREAALRGLHRLLKPGGLFISKTPCLKEMNPAVRVAIPVMQFVGKAPYVSVFSGPELEREIEAAGFEIVESDRHGTRGRDARPFLVTKKQ</sequence>
<name>A0ABT2LLV1_9HYPH</name>
<dbReference type="PANTHER" id="PTHR43861:SF1">
    <property type="entry name" value="TRANS-ACONITATE 2-METHYLTRANSFERASE"/>
    <property type="match status" value="1"/>
</dbReference>
<dbReference type="RefSeq" id="WP_260901688.1">
    <property type="nucleotide sequence ID" value="NZ_JAOCZP010000002.1"/>
</dbReference>
<gene>
    <name evidence="2" type="ORF">N5A92_08255</name>
</gene>
<proteinExistence type="predicted"/>
<dbReference type="Proteomes" id="UP001320831">
    <property type="component" value="Unassembled WGS sequence"/>
</dbReference>
<dbReference type="GO" id="GO:0032259">
    <property type="term" value="P:methylation"/>
    <property type="evidence" value="ECO:0007669"/>
    <property type="project" value="UniProtKB-KW"/>
</dbReference>
<dbReference type="InterPro" id="IPR013216">
    <property type="entry name" value="Methyltransf_11"/>
</dbReference>
<comment type="caution">
    <text evidence="2">The sequence shown here is derived from an EMBL/GenBank/DDBJ whole genome shotgun (WGS) entry which is preliminary data.</text>
</comment>
<dbReference type="PANTHER" id="PTHR43861">
    <property type="entry name" value="TRANS-ACONITATE 2-METHYLTRANSFERASE-RELATED"/>
    <property type="match status" value="1"/>
</dbReference>
<dbReference type="EMBL" id="JAOCZP010000002">
    <property type="protein sequence ID" value="MCT7375029.1"/>
    <property type="molecule type" value="Genomic_DNA"/>
</dbReference>
<dbReference type="CDD" id="cd02440">
    <property type="entry name" value="AdoMet_MTases"/>
    <property type="match status" value="1"/>
</dbReference>
<accession>A0ABT2LLV1</accession>
<feature type="domain" description="Methyltransferase type 11" evidence="1">
    <location>
        <begin position="48"/>
        <end position="142"/>
    </location>
</feature>
<keyword evidence="2" id="KW-0489">Methyltransferase</keyword>
<keyword evidence="2" id="KW-0808">Transferase</keyword>
<evidence type="ECO:0000313" key="2">
    <source>
        <dbReference type="EMBL" id="MCT7375029.1"/>
    </source>
</evidence>
<dbReference type="Gene3D" id="3.40.50.150">
    <property type="entry name" value="Vaccinia Virus protein VP39"/>
    <property type="match status" value="1"/>
</dbReference>